<evidence type="ECO:0000256" key="2">
    <source>
        <dbReference type="ARBA" id="ARBA00022840"/>
    </source>
</evidence>
<dbReference type="GO" id="GO:0005829">
    <property type="term" value="C:cytosol"/>
    <property type="evidence" value="ECO:0007669"/>
    <property type="project" value="TreeGrafter"/>
</dbReference>
<comment type="caution">
    <text evidence="5">The sequence shown here is derived from an EMBL/GenBank/DDBJ whole genome shotgun (WGS) entry which is preliminary data.</text>
</comment>
<dbReference type="EMBL" id="BRYA01000074">
    <property type="protein sequence ID" value="GMI37563.1"/>
    <property type="molecule type" value="Genomic_DNA"/>
</dbReference>
<evidence type="ECO:0000256" key="3">
    <source>
        <dbReference type="SAM" id="MobiDB-lite"/>
    </source>
</evidence>
<feature type="domain" description="6-phosphofructo-2-kinase" evidence="4">
    <location>
        <begin position="56"/>
        <end position="267"/>
    </location>
</feature>
<dbReference type="SMART" id="SM00855">
    <property type="entry name" value="PGAM"/>
    <property type="match status" value="1"/>
</dbReference>
<dbReference type="SUPFAM" id="SSF52540">
    <property type="entry name" value="P-loop containing nucleoside triphosphate hydrolases"/>
    <property type="match status" value="1"/>
</dbReference>
<dbReference type="InterPro" id="IPR029033">
    <property type="entry name" value="His_PPase_superfam"/>
</dbReference>
<dbReference type="Proteomes" id="UP001165065">
    <property type="component" value="Unassembled WGS sequence"/>
</dbReference>
<dbReference type="Gene3D" id="3.40.50.1240">
    <property type="entry name" value="Phosphoglycerate mutase-like"/>
    <property type="match status" value="1"/>
</dbReference>
<proteinExistence type="predicted"/>
<dbReference type="AlphaFoldDB" id="A0A9W7L8B7"/>
<evidence type="ECO:0000313" key="5">
    <source>
        <dbReference type="EMBL" id="GMI37563.1"/>
    </source>
</evidence>
<sequence length="528" mass="59360">MSTPPARNSPIGGKYPGASSPKPSALNHQHHVDNPMPHVLGEGVNAQPLDIIGATATDKVVIVMVGLPATGKTHIANRIRRFLDFFHDIPCSIFNVGEYRRKLCGAQMPASFYDPSNVQAQAARSIACNAALDDLVTYMKVPGVRVGILDATNSTKERREHVRNTLRKANMGVKVMSIESICENAELLAENIRTVKLNTPDYKGTDPEEAVKDFNQRRENYKQSYEGLDDSDGAYVIIHDCKKFVIHSIRGYLPLKIVHFVMNLHTLPRYFYFTRHGQSEYNLLGKIGGDSGLSANGSEYAKRLALFAKDSICTDAAGQPRPSRLWTSTMNRTKDTAAWIEHPTIQATYEDGSKEKHDWIQMRPMARRNLDELYAGTCDGMTYKEIEEVFPEEFKARQEDKLAYRYPRGESYMDVILRLEPLAHEMERTREPILIIGHQGILRILYAYFMGMKRKEAPYVSIPLNHVLKLTPHAYGCHEDRVCLMTKSEMVWDGQDEPVTSMPMGGKGGERKGSDIAHNDPVMNAPSC</sequence>
<dbReference type="PRINTS" id="PR00991">
    <property type="entry name" value="6PFRUCTKNASE"/>
</dbReference>
<dbReference type="InterPro" id="IPR013078">
    <property type="entry name" value="His_Pase_superF_clade-1"/>
</dbReference>
<dbReference type="OrthoDB" id="267323at2759"/>
<dbReference type="PANTHER" id="PTHR10606:SF44">
    <property type="entry name" value="6-PHOSPHOFRUCTO 2-KINASE_FRUCTOSE 2,6-BISPHOSPHATASE LONG FORM"/>
    <property type="match status" value="1"/>
</dbReference>
<protein>
    <recommendedName>
        <fullName evidence="4">6-phosphofructo-2-kinase domain-containing protein</fullName>
    </recommendedName>
</protein>
<dbReference type="CDD" id="cd07067">
    <property type="entry name" value="HP_PGM_like"/>
    <property type="match status" value="1"/>
</dbReference>
<dbReference type="InterPro" id="IPR003094">
    <property type="entry name" value="6Pfruct_kin"/>
</dbReference>
<dbReference type="InterPro" id="IPR013079">
    <property type="entry name" value="6Phosfructo_kin"/>
</dbReference>
<dbReference type="InterPro" id="IPR027417">
    <property type="entry name" value="P-loop_NTPase"/>
</dbReference>
<keyword evidence="1" id="KW-0547">Nucleotide-binding</keyword>
<organism evidence="5 6">
    <name type="scientific">Triparma columacea</name>
    <dbReference type="NCBI Taxonomy" id="722753"/>
    <lineage>
        <taxon>Eukaryota</taxon>
        <taxon>Sar</taxon>
        <taxon>Stramenopiles</taxon>
        <taxon>Ochrophyta</taxon>
        <taxon>Bolidophyceae</taxon>
        <taxon>Parmales</taxon>
        <taxon>Triparmaceae</taxon>
        <taxon>Triparma</taxon>
    </lineage>
</organism>
<evidence type="ECO:0000313" key="6">
    <source>
        <dbReference type="Proteomes" id="UP001165065"/>
    </source>
</evidence>
<keyword evidence="6" id="KW-1185">Reference proteome</keyword>
<dbReference type="Gene3D" id="3.40.50.300">
    <property type="entry name" value="P-loop containing nucleotide triphosphate hydrolases"/>
    <property type="match status" value="1"/>
</dbReference>
<name>A0A9W7L8B7_9STRA</name>
<feature type="region of interest" description="Disordered" evidence="3">
    <location>
        <begin position="503"/>
        <end position="528"/>
    </location>
</feature>
<feature type="region of interest" description="Disordered" evidence="3">
    <location>
        <begin position="1"/>
        <end position="39"/>
    </location>
</feature>
<dbReference type="Pfam" id="PF00300">
    <property type="entry name" value="His_Phos_1"/>
    <property type="match status" value="1"/>
</dbReference>
<feature type="compositionally biased region" description="Basic and acidic residues" evidence="3">
    <location>
        <begin position="508"/>
        <end position="518"/>
    </location>
</feature>
<dbReference type="GO" id="GO:0006000">
    <property type="term" value="P:fructose metabolic process"/>
    <property type="evidence" value="ECO:0007669"/>
    <property type="project" value="InterPro"/>
</dbReference>
<dbReference type="PANTHER" id="PTHR10606">
    <property type="entry name" value="6-PHOSPHOFRUCTO-2-KINASE/FRUCTOSE-2,6-BISPHOSPHATASE"/>
    <property type="match status" value="1"/>
</dbReference>
<accession>A0A9W7L8B7</accession>
<gene>
    <name evidence="5" type="ORF">TrCOL_g7539</name>
</gene>
<evidence type="ECO:0000256" key="1">
    <source>
        <dbReference type="ARBA" id="ARBA00022741"/>
    </source>
</evidence>
<dbReference type="GO" id="GO:0004331">
    <property type="term" value="F:fructose-2,6-bisphosphate 2-phosphatase activity"/>
    <property type="evidence" value="ECO:0007669"/>
    <property type="project" value="TreeGrafter"/>
</dbReference>
<dbReference type="GO" id="GO:0003873">
    <property type="term" value="F:6-phosphofructo-2-kinase activity"/>
    <property type="evidence" value="ECO:0007669"/>
    <property type="project" value="InterPro"/>
</dbReference>
<dbReference type="PIRSF" id="PIRSF000709">
    <property type="entry name" value="6PFK_2-Ptase"/>
    <property type="match status" value="1"/>
</dbReference>
<dbReference type="GO" id="GO:0005524">
    <property type="term" value="F:ATP binding"/>
    <property type="evidence" value="ECO:0007669"/>
    <property type="project" value="UniProtKB-KW"/>
</dbReference>
<dbReference type="FunFam" id="3.40.50.300:FF:000644">
    <property type="entry name" value="GpmB, Fructose-2,6-bisphosphatase"/>
    <property type="match status" value="1"/>
</dbReference>
<dbReference type="Pfam" id="PF01591">
    <property type="entry name" value="6PF2K"/>
    <property type="match status" value="1"/>
</dbReference>
<keyword evidence="2" id="KW-0067">ATP-binding</keyword>
<dbReference type="GO" id="GO:0006003">
    <property type="term" value="P:fructose 2,6-bisphosphate metabolic process"/>
    <property type="evidence" value="ECO:0007669"/>
    <property type="project" value="InterPro"/>
</dbReference>
<reference evidence="6" key="1">
    <citation type="journal article" date="2023" name="Commun. Biol.">
        <title>Genome analysis of Parmales, the sister group of diatoms, reveals the evolutionary specialization of diatoms from phago-mixotrophs to photoautotrophs.</title>
        <authorList>
            <person name="Ban H."/>
            <person name="Sato S."/>
            <person name="Yoshikawa S."/>
            <person name="Yamada K."/>
            <person name="Nakamura Y."/>
            <person name="Ichinomiya M."/>
            <person name="Sato N."/>
            <person name="Blanc-Mathieu R."/>
            <person name="Endo H."/>
            <person name="Kuwata A."/>
            <person name="Ogata H."/>
        </authorList>
    </citation>
    <scope>NUCLEOTIDE SEQUENCE [LARGE SCALE GENOMIC DNA]</scope>
</reference>
<dbReference type="SUPFAM" id="SSF53254">
    <property type="entry name" value="Phosphoglycerate mutase-like"/>
    <property type="match status" value="1"/>
</dbReference>
<evidence type="ECO:0000259" key="4">
    <source>
        <dbReference type="Pfam" id="PF01591"/>
    </source>
</evidence>